<dbReference type="GO" id="GO:0000155">
    <property type="term" value="F:phosphorelay sensor kinase activity"/>
    <property type="evidence" value="ECO:0007669"/>
    <property type="project" value="InterPro"/>
</dbReference>
<dbReference type="GO" id="GO:0016020">
    <property type="term" value="C:membrane"/>
    <property type="evidence" value="ECO:0007669"/>
    <property type="project" value="InterPro"/>
</dbReference>
<dbReference type="PANTHER" id="PTHR34220">
    <property type="entry name" value="SENSOR HISTIDINE KINASE YPDA"/>
    <property type="match status" value="1"/>
</dbReference>
<dbReference type="Pfam" id="PF06580">
    <property type="entry name" value="His_kinase"/>
    <property type="match status" value="1"/>
</dbReference>
<keyword evidence="1" id="KW-0175">Coiled coil</keyword>
<reference evidence="5 6" key="1">
    <citation type="submission" date="2018-11" db="EMBL/GenBank/DDBJ databases">
        <title>Aureibaculum marinum gen. nov., sp. nov., a member of the family Flavobacteriaceae isolated from the Bohai Sea.</title>
        <authorList>
            <person name="Ji X."/>
        </authorList>
    </citation>
    <scope>NUCLEOTIDE SEQUENCE [LARGE SCALE GENOMIC DNA]</scope>
    <source>
        <strain evidence="5 6">BH-SD17</strain>
    </source>
</reference>
<dbReference type="InterPro" id="IPR010559">
    <property type="entry name" value="Sig_transdc_His_kin_internal"/>
</dbReference>
<feature type="transmembrane region" description="Helical" evidence="2">
    <location>
        <begin position="141"/>
        <end position="161"/>
    </location>
</feature>
<evidence type="ECO:0000259" key="3">
    <source>
        <dbReference type="Pfam" id="PF06580"/>
    </source>
</evidence>
<evidence type="ECO:0000313" key="5">
    <source>
        <dbReference type="EMBL" id="RPD96629.1"/>
    </source>
</evidence>
<dbReference type="InterPro" id="IPR011623">
    <property type="entry name" value="7TMR_DISM_rcpt_extracell_dom1"/>
</dbReference>
<protein>
    <recommendedName>
        <fullName evidence="7">Signal transduction histidine kinase internal region domain-containing protein</fullName>
    </recommendedName>
</protein>
<evidence type="ECO:0000256" key="1">
    <source>
        <dbReference type="SAM" id="Coils"/>
    </source>
</evidence>
<keyword evidence="2" id="KW-0472">Membrane</keyword>
<feature type="transmembrane region" description="Helical" evidence="2">
    <location>
        <begin position="114"/>
        <end position="135"/>
    </location>
</feature>
<keyword evidence="2" id="KW-1133">Transmembrane helix</keyword>
<dbReference type="AlphaFoldDB" id="A0A3N4NYG8"/>
<evidence type="ECO:0008006" key="7">
    <source>
        <dbReference type="Google" id="ProtNLM"/>
    </source>
</evidence>
<proteinExistence type="predicted"/>
<feature type="transmembrane region" description="Helical" evidence="2">
    <location>
        <begin position="18"/>
        <end position="38"/>
    </location>
</feature>
<name>A0A3N4NYG8_9FLAO</name>
<feature type="transmembrane region" description="Helical" evidence="2">
    <location>
        <begin position="45"/>
        <end position="61"/>
    </location>
</feature>
<feature type="transmembrane region" description="Helical" evidence="2">
    <location>
        <begin position="173"/>
        <end position="193"/>
    </location>
</feature>
<sequence>MKLLESSSILDFPNENGIVVFVLGLLFILSVYHFTLYFQHKDKTYLYYSLFTFLIFVNHLNDPENGFVYVLVEPIRFILDYINIYLIWLYNLIYFVFAFTFVDVKKYSLTWHKIIFNSVYVLMGFIVLVEIIYLFTHNDNVIFTSDTIFIIAISILAILGYIPLLKMYNPLKYYIIIGSLILFISSIAATIMWKFNLTPDTEIRYSIFYIGIVLENICFSLGLGHKQKQILEERNISQENLISQLQENNKLRDAIQEKLEEDIVNLSEQAKSEKLLKLKEKYDREMAELKITSLRSQMNPHFIFNSLNSIKLYIINNDKQNAVYYLNKFSKLIRKILASTQTKEISLSDEIETMKLYIGIENIRFENTIDFNLDIDETLNLETIKIPSLVLQPFIENAIWHGLAPKKEDKNLNLSVFKEDNNLVIEVIDNGIGRIKAQEIKSKKMHNRKSVGIALTEERLQNFAKDNNVEYDLIIEDAFINGKPNGTKVILKINLLV</sequence>
<feature type="domain" description="Signal transduction histidine kinase internal region" evidence="3">
    <location>
        <begin position="290"/>
        <end position="368"/>
    </location>
</feature>
<evidence type="ECO:0000256" key="2">
    <source>
        <dbReference type="SAM" id="Phobius"/>
    </source>
</evidence>
<dbReference type="Gene3D" id="3.30.565.10">
    <property type="entry name" value="Histidine kinase-like ATPase, C-terminal domain"/>
    <property type="match status" value="1"/>
</dbReference>
<dbReference type="Pfam" id="PF07695">
    <property type="entry name" value="7TMR-DISM_7TM"/>
    <property type="match status" value="1"/>
</dbReference>
<dbReference type="InterPro" id="IPR050640">
    <property type="entry name" value="Bact_2-comp_sensor_kinase"/>
</dbReference>
<feature type="domain" description="7TM-DISM receptor extracellular" evidence="4">
    <location>
        <begin position="16"/>
        <end position="225"/>
    </location>
</feature>
<feature type="transmembrane region" description="Helical" evidence="2">
    <location>
        <begin position="205"/>
        <end position="224"/>
    </location>
</feature>
<dbReference type="RefSeq" id="WP_123897966.1">
    <property type="nucleotide sequence ID" value="NZ_RPFJ01000011.1"/>
</dbReference>
<dbReference type="InterPro" id="IPR036890">
    <property type="entry name" value="HATPase_C_sf"/>
</dbReference>
<accession>A0A3N4NYG8</accession>
<dbReference type="Proteomes" id="UP000270856">
    <property type="component" value="Unassembled WGS sequence"/>
</dbReference>
<dbReference type="OrthoDB" id="6190788at2"/>
<evidence type="ECO:0000313" key="6">
    <source>
        <dbReference type="Proteomes" id="UP000270856"/>
    </source>
</evidence>
<evidence type="ECO:0000259" key="4">
    <source>
        <dbReference type="Pfam" id="PF07695"/>
    </source>
</evidence>
<gene>
    <name evidence="5" type="ORF">EGM88_09710</name>
</gene>
<keyword evidence="2" id="KW-0812">Transmembrane</keyword>
<organism evidence="5 6">
    <name type="scientific">Aureibaculum marinum</name>
    <dbReference type="NCBI Taxonomy" id="2487930"/>
    <lineage>
        <taxon>Bacteria</taxon>
        <taxon>Pseudomonadati</taxon>
        <taxon>Bacteroidota</taxon>
        <taxon>Flavobacteriia</taxon>
        <taxon>Flavobacteriales</taxon>
        <taxon>Flavobacteriaceae</taxon>
        <taxon>Aureibaculum</taxon>
    </lineage>
</organism>
<dbReference type="SUPFAM" id="SSF55874">
    <property type="entry name" value="ATPase domain of HSP90 chaperone/DNA topoisomerase II/histidine kinase"/>
    <property type="match status" value="1"/>
</dbReference>
<dbReference type="PANTHER" id="PTHR34220:SF7">
    <property type="entry name" value="SENSOR HISTIDINE KINASE YPDA"/>
    <property type="match status" value="1"/>
</dbReference>
<dbReference type="EMBL" id="RPFJ01000011">
    <property type="protein sequence ID" value="RPD96629.1"/>
    <property type="molecule type" value="Genomic_DNA"/>
</dbReference>
<feature type="transmembrane region" description="Helical" evidence="2">
    <location>
        <begin position="81"/>
        <end position="102"/>
    </location>
</feature>
<feature type="coiled-coil region" evidence="1">
    <location>
        <begin position="228"/>
        <end position="292"/>
    </location>
</feature>
<comment type="caution">
    <text evidence="5">The sequence shown here is derived from an EMBL/GenBank/DDBJ whole genome shotgun (WGS) entry which is preliminary data.</text>
</comment>
<keyword evidence="6" id="KW-1185">Reference proteome</keyword>